<dbReference type="CDD" id="cd07332">
    <property type="entry name" value="M48C_Oma1_like"/>
    <property type="match status" value="1"/>
</dbReference>
<protein>
    <submittedName>
        <fullName evidence="10">M48 family metallopeptidase</fullName>
    </submittedName>
</protein>
<name>A0ABW5JDJ2_9BACT</name>
<keyword evidence="1 6" id="KW-0645">Protease</keyword>
<keyword evidence="7" id="KW-0472">Membrane</keyword>
<feature type="domain" description="DUF7092" evidence="9">
    <location>
        <begin position="4"/>
        <end position="79"/>
    </location>
</feature>
<keyword evidence="4 6" id="KW-0862">Zinc</keyword>
<dbReference type="RefSeq" id="WP_340239994.1">
    <property type="nucleotide sequence ID" value="NZ_JBBEWC010000017.1"/>
</dbReference>
<evidence type="ECO:0000256" key="6">
    <source>
        <dbReference type="RuleBase" id="RU003983"/>
    </source>
</evidence>
<keyword evidence="7" id="KW-0812">Transmembrane</keyword>
<gene>
    <name evidence="10" type="ORF">ACFSR2_24830</name>
</gene>
<sequence length="362" mass="40831">MQHEATYYDGQTSQPRKAQVEVFGNSLSIYHEGQKVVWAISEIDYSPFKGKGKVMLQYGTFPHQYLEYQHDSPLAQVLQGYLPKAHSKVETMAREYNAIIRGALIGVAIFSVIASIVYFVLLPSLASYMLSKIPVSTEIAIGDKFFESFIRNAEVDKEKSKVLNDFASKIDFQTEYPLKFTVVKDKQVNAFALPGGNIVVYSGILDKMKSAEELAALLSHEATHVKERHSLQGLSRNLAGSVLISLVFGDTGSISSVLASKAEDLYQLGFSRSMEKEADLKGLQLMYHNRLDPQGMVYLMERLNEEEKKQGSTKMLSYLNSHPMTDERLAYIKEHSRKRSGISNDNLDNIWKELKETSIKDY</sequence>
<keyword evidence="2" id="KW-0479">Metal-binding</keyword>
<dbReference type="EMBL" id="JBHULC010000043">
    <property type="protein sequence ID" value="MFD2524144.1"/>
    <property type="molecule type" value="Genomic_DNA"/>
</dbReference>
<keyword evidence="5 6" id="KW-0482">Metalloprotease</keyword>
<comment type="cofactor">
    <cofactor evidence="6">
        <name>Zn(2+)</name>
        <dbReference type="ChEBI" id="CHEBI:29105"/>
    </cofactor>
    <text evidence="6">Binds 1 zinc ion per subunit.</text>
</comment>
<evidence type="ECO:0000256" key="2">
    <source>
        <dbReference type="ARBA" id="ARBA00022723"/>
    </source>
</evidence>
<dbReference type="PANTHER" id="PTHR22726:SF1">
    <property type="entry name" value="METALLOENDOPEPTIDASE OMA1, MITOCHONDRIAL"/>
    <property type="match status" value="1"/>
</dbReference>
<proteinExistence type="inferred from homology"/>
<dbReference type="Pfam" id="PF23368">
    <property type="entry name" value="DUF7092"/>
    <property type="match status" value="1"/>
</dbReference>
<dbReference type="PANTHER" id="PTHR22726">
    <property type="entry name" value="METALLOENDOPEPTIDASE OMA1"/>
    <property type="match status" value="1"/>
</dbReference>
<evidence type="ECO:0000256" key="1">
    <source>
        <dbReference type="ARBA" id="ARBA00022670"/>
    </source>
</evidence>
<evidence type="ECO:0000259" key="9">
    <source>
        <dbReference type="Pfam" id="PF23368"/>
    </source>
</evidence>
<evidence type="ECO:0000256" key="4">
    <source>
        <dbReference type="ARBA" id="ARBA00022833"/>
    </source>
</evidence>
<comment type="similarity">
    <text evidence="6">Belongs to the peptidase M48 family.</text>
</comment>
<comment type="caution">
    <text evidence="10">The sequence shown here is derived from an EMBL/GenBank/DDBJ whole genome shotgun (WGS) entry which is preliminary data.</text>
</comment>
<dbReference type="InterPro" id="IPR051156">
    <property type="entry name" value="Mito/Outer_Membr_Metalloprot"/>
</dbReference>
<feature type="domain" description="Peptidase M48" evidence="8">
    <location>
        <begin position="160"/>
        <end position="334"/>
    </location>
</feature>
<evidence type="ECO:0000256" key="7">
    <source>
        <dbReference type="SAM" id="Phobius"/>
    </source>
</evidence>
<dbReference type="Pfam" id="PF01435">
    <property type="entry name" value="Peptidase_M48"/>
    <property type="match status" value="1"/>
</dbReference>
<dbReference type="Gene3D" id="3.30.2010.10">
    <property type="entry name" value="Metalloproteases ('zincins'), catalytic domain"/>
    <property type="match status" value="1"/>
</dbReference>
<reference evidence="11" key="1">
    <citation type="journal article" date="2019" name="Int. J. Syst. Evol. Microbiol.">
        <title>The Global Catalogue of Microorganisms (GCM) 10K type strain sequencing project: providing services to taxonomists for standard genome sequencing and annotation.</title>
        <authorList>
            <consortium name="The Broad Institute Genomics Platform"/>
            <consortium name="The Broad Institute Genome Sequencing Center for Infectious Disease"/>
            <person name="Wu L."/>
            <person name="Ma J."/>
        </authorList>
    </citation>
    <scope>NUCLEOTIDE SEQUENCE [LARGE SCALE GENOMIC DNA]</scope>
    <source>
        <strain evidence="11">KCTC 52344</strain>
    </source>
</reference>
<keyword evidence="3 6" id="KW-0378">Hydrolase</keyword>
<accession>A0ABW5JDJ2</accession>
<feature type="transmembrane region" description="Helical" evidence="7">
    <location>
        <begin position="98"/>
        <end position="121"/>
    </location>
</feature>
<keyword evidence="7" id="KW-1133">Transmembrane helix</keyword>
<evidence type="ECO:0000259" key="8">
    <source>
        <dbReference type="Pfam" id="PF01435"/>
    </source>
</evidence>
<organism evidence="10 11">
    <name type="scientific">Emticicia soli</name>
    <dbReference type="NCBI Taxonomy" id="2027878"/>
    <lineage>
        <taxon>Bacteria</taxon>
        <taxon>Pseudomonadati</taxon>
        <taxon>Bacteroidota</taxon>
        <taxon>Cytophagia</taxon>
        <taxon>Cytophagales</taxon>
        <taxon>Leadbetterellaceae</taxon>
        <taxon>Emticicia</taxon>
    </lineage>
</organism>
<dbReference type="Proteomes" id="UP001597510">
    <property type="component" value="Unassembled WGS sequence"/>
</dbReference>
<evidence type="ECO:0000256" key="3">
    <source>
        <dbReference type="ARBA" id="ARBA00022801"/>
    </source>
</evidence>
<evidence type="ECO:0000313" key="10">
    <source>
        <dbReference type="EMBL" id="MFD2524144.1"/>
    </source>
</evidence>
<evidence type="ECO:0000313" key="11">
    <source>
        <dbReference type="Proteomes" id="UP001597510"/>
    </source>
</evidence>
<keyword evidence="11" id="KW-1185">Reference proteome</keyword>
<evidence type="ECO:0000256" key="5">
    <source>
        <dbReference type="ARBA" id="ARBA00023049"/>
    </source>
</evidence>
<dbReference type="InterPro" id="IPR055518">
    <property type="entry name" value="DUF7092"/>
</dbReference>
<dbReference type="InterPro" id="IPR001915">
    <property type="entry name" value="Peptidase_M48"/>
</dbReference>